<dbReference type="Proteomes" id="UP000092600">
    <property type="component" value="Unassembled WGS sequence"/>
</dbReference>
<dbReference type="InterPro" id="IPR013216">
    <property type="entry name" value="Methyltransf_11"/>
</dbReference>
<evidence type="ECO:0000256" key="5">
    <source>
        <dbReference type="SAM" id="MobiDB-lite"/>
    </source>
</evidence>
<dbReference type="OrthoDB" id="411785at2759"/>
<proteinExistence type="inferred from homology"/>
<dbReference type="Gene3D" id="3.40.50.150">
    <property type="entry name" value="Vaccinia Virus protein VP39"/>
    <property type="match status" value="2"/>
</dbReference>
<evidence type="ECO:0000256" key="1">
    <source>
        <dbReference type="ARBA" id="ARBA00008361"/>
    </source>
</evidence>
<reference evidence="10" key="2">
    <citation type="submission" date="2025-04" db="UniProtKB">
        <authorList>
            <consortium name="RefSeq"/>
        </authorList>
    </citation>
    <scope>IDENTIFICATION</scope>
    <source>
        <tissue evidence="10">Leaf</tissue>
    </source>
</reference>
<feature type="compositionally biased region" description="Low complexity" evidence="5">
    <location>
        <begin position="619"/>
        <end position="636"/>
    </location>
</feature>
<name>A0A199UVM8_ANACO</name>
<dbReference type="FunFam" id="3.40.50.150:FF:000256">
    <property type="entry name" value="S-adenosyl-L-methionine-dependent methyltransferase superfamily protein"/>
    <property type="match status" value="1"/>
</dbReference>
<organism evidence="7 8">
    <name type="scientific">Ananas comosus</name>
    <name type="common">Pineapple</name>
    <name type="synonym">Ananas ananas</name>
    <dbReference type="NCBI Taxonomy" id="4615"/>
    <lineage>
        <taxon>Eukaryota</taxon>
        <taxon>Viridiplantae</taxon>
        <taxon>Streptophyta</taxon>
        <taxon>Embryophyta</taxon>
        <taxon>Tracheophyta</taxon>
        <taxon>Spermatophyta</taxon>
        <taxon>Magnoliopsida</taxon>
        <taxon>Liliopsida</taxon>
        <taxon>Poales</taxon>
        <taxon>Bromeliaceae</taxon>
        <taxon>Bromelioideae</taxon>
        <taxon>Ananas</taxon>
    </lineage>
</organism>
<evidence type="ECO:0000313" key="7">
    <source>
        <dbReference type="EMBL" id="OAY68867.1"/>
    </source>
</evidence>
<evidence type="ECO:0000313" key="9">
    <source>
        <dbReference type="Proteomes" id="UP000515123"/>
    </source>
</evidence>
<dbReference type="InterPro" id="IPR029063">
    <property type="entry name" value="SAM-dependent_MTases_sf"/>
</dbReference>
<comment type="similarity">
    <text evidence="1">Belongs to the methyltransferase superfamily.</text>
</comment>
<dbReference type="SUPFAM" id="SSF53335">
    <property type="entry name" value="S-adenosyl-L-methionine-dependent methyltransferases"/>
    <property type="match status" value="2"/>
</dbReference>
<dbReference type="Proteomes" id="UP000515123">
    <property type="component" value="Linkage group 21"/>
</dbReference>
<accession>A0A199UVM8</accession>
<evidence type="ECO:0000313" key="8">
    <source>
        <dbReference type="Proteomes" id="UP000092600"/>
    </source>
</evidence>
<dbReference type="Gramene" id="Aco016091.1.mrna1">
    <property type="protein sequence ID" value="Aco016091.1.mrna1"/>
    <property type="gene ID" value="Aco016091.1.path1"/>
</dbReference>
<dbReference type="GO" id="GO:0008757">
    <property type="term" value="F:S-adenosylmethionine-dependent methyltransferase activity"/>
    <property type="evidence" value="ECO:0007669"/>
    <property type="project" value="InterPro"/>
</dbReference>
<keyword evidence="9" id="KW-1185">Reference proteome</keyword>
<keyword evidence="2 7" id="KW-0489">Methyltransferase</keyword>
<feature type="domain" description="Methyltransferase type 11" evidence="6">
    <location>
        <begin position="77"/>
        <end position="178"/>
    </location>
</feature>
<evidence type="ECO:0000313" key="10">
    <source>
        <dbReference type="RefSeq" id="XP_020111538.1"/>
    </source>
</evidence>
<dbReference type="Pfam" id="PF08241">
    <property type="entry name" value="Methyltransf_11"/>
    <property type="match status" value="1"/>
</dbReference>
<sequence>MAKGRGAGKEVEGILETLGDFTSKENWDRFFALRGSGDSFEWYAEWVDLRRPLLSQLPPHAPSSSADEEAEVEILVPGCGSSRLSEHLYDAGFRRITNVDFSKVVVSDMLRRYVRSRPEMRWRVMDMTELQFADESFDVVLDKGGLDALMEPEIGSKLGSKYLKEVKRVLKFGGKFICLTLAESHVLGVLFSEFRFGWETSIHAIPHKPSNKSKFQTFMFSVLKDKLGTVNPIKQSFDQSSVNCNAKQVQAIINEVENENTIRLQYSSGADIVYSLQDLQLGAIGNLEKRIPGRRFQLILGEQESSLYSYKAVLLDAQQKSGPFSYHCGVFIVPKTRAHEWLFTSEEGQWLVVESSKAARLVMVFLDSRHVVASMDIIQKDLSPLVKNLAPGKSEEEPPIPFMMANDGVKQRKILRQVTSPITGSIIVEDVIYENADGCRTGPSSLEDKMFRRLTFERSVGLVQSEALVISTDGIEKKRNNSASVSRRKRSQKRNDEYTSNLKIDHSSLASSYHGGIISGFALISSTLSIAAESGGKVKAVIIGLGAGLLPMFLRGCFPFLDIEVVELDPVVRDIARECFGFAEDEQLKVHIGDGIKFICDSSVAVCETDTKKNEKDNSSSTGSSNGGNKSNSLLNGDKSAGPKILIIDADSSDLSSGLTCPPVDFIEESFLLSVRGFLSQGGLFVINLVSRSSSVREMVVSRLKEVFDHLFSLQLEEDVNEVLFASPTKTSADLDVDFDLDHFPEAAAELRTLMKFPLPELEMGPNKLQRLK</sequence>
<dbReference type="PANTHER" id="PTHR12176">
    <property type="entry name" value="SAM-DEPENDENT METHYLTRANSFERASE SUPERFAMILY PROTEIN"/>
    <property type="match status" value="1"/>
</dbReference>
<dbReference type="GeneID" id="109726391"/>
<dbReference type="PANTHER" id="PTHR12176:SF78">
    <property type="entry name" value="EEF1A LYSINE AND N-TERMINAL METHYLTRANSFERASE"/>
    <property type="match status" value="1"/>
</dbReference>
<evidence type="ECO:0000256" key="4">
    <source>
        <dbReference type="ARBA" id="ARBA00023268"/>
    </source>
</evidence>
<gene>
    <name evidence="10" type="primary">LOC109726391</name>
    <name evidence="7" type="ORF">ACMD2_11875</name>
</gene>
<dbReference type="EMBL" id="LSRQ01004688">
    <property type="protein sequence ID" value="OAY68867.1"/>
    <property type="molecule type" value="Genomic_DNA"/>
</dbReference>
<dbReference type="InterPro" id="IPR051419">
    <property type="entry name" value="Lys/N-term_MeTrsfase_sf"/>
</dbReference>
<dbReference type="FunFam" id="3.40.50.150:FF:000211">
    <property type="entry name" value="Methyltransferase-like protein 13"/>
    <property type="match status" value="1"/>
</dbReference>
<keyword evidence="3 7" id="KW-0808">Transferase</keyword>
<protein>
    <submittedName>
        <fullName evidence="7 10">Methyltransferase-like protein 13</fullName>
    </submittedName>
</protein>
<keyword evidence="4" id="KW-0511">Multifunctional enzyme</keyword>
<evidence type="ECO:0000259" key="6">
    <source>
        <dbReference type="Pfam" id="PF08241"/>
    </source>
</evidence>
<dbReference type="RefSeq" id="XP_020111538.1">
    <property type="nucleotide sequence ID" value="XM_020255949.1"/>
</dbReference>
<dbReference type="CDD" id="cd02440">
    <property type="entry name" value="AdoMet_MTases"/>
    <property type="match status" value="1"/>
</dbReference>
<feature type="region of interest" description="Disordered" evidence="5">
    <location>
        <begin position="611"/>
        <end position="636"/>
    </location>
</feature>
<evidence type="ECO:0000256" key="3">
    <source>
        <dbReference type="ARBA" id="ARBA00022679"/>
    </source>
</evidence>
<reference evidence="7 8" key="1">
    <citation type="journal article" date="2016" name="DNA Res.">
        <title>The draft genome of MD-2 pineapple using hybrid error correction of long reads.</title>
        <authorList>
            <person name="Redwan R.M."/>
            <person name="Saidin A."/>
            <person name="Kumar S.V."/>
        </authorList>
    </citation>
    <scope>NUCLEOTIDE SEQUENCE [LARGE SCALE GENOMIC DNA]</scope>
    <source>
        <strain evidence="8">cv. MD2</strain>
        <tissue evidence="7">Leaf</tissue>
    </source>
</reference>
<evidence type="ECO:0000256" key="2">
    <source>
        <dbReference type="ARBA" id="ARBA00022603"/>
    </source>
</evidence>
<dbReference type="AlphaFoldDB" id="A0A199UVM8"/>
<dbReference type="GO" id="GO:0032259">
    <property type="term" value="P:methylation"/>
    <property type="evidence" value="ECO:0007669"/>
    <property type="project" value="UniProtKB-KW"/>
</dbReference>